<protein>
    <recommendedName>
        <fullName evidence="1">GST N-terminal domain-containing protein</fullName>
    </recommendedName>
</protein>
<gene>
    <name evidence="2" type="ORF">THARTR1_02490</name>
</gene>
<dbReference type="InterPro" id="IPR050983">
    <property type="entry name" value="GST_Omega/HSP26"/>
</dbReference>
<dbReference type="EMBL" id="MTYI01000027">
    <property type="protein sequence ID" value="PNP57492.1"/>
    <property type="molecule type" value="Genomic_DNA"/>
</dbReference>
<dbReference type="PROSITE" id="PS50404">
    <property type="entry name" value="GST_NTER"/>
    <property type="match status" value="1"/>
</dbReference>
<dbReference type="Proteomes" id="UP000236290">
    <property type="component" value="Unassembled WGS sequence"/>
</dbReference>
<dbReference type="InterPro" id="IPR036249">
    <property type="entry name" value="Thioredoxin-like_sf"/>
</dbReference>
<comment type="caution">
    <text evidence="2">The sequence shown here is derived from an EMBL/GenBank/DDBJ whole genome shotgun (WGS) entry which is preliminary data.</text>
</comment>
<proteinExistence type="predicted"/>
<evidence type="ECO:0000313" key="2">
    <source>
        <dbReference type="EMBL" id="PNP57492.1"/>
    </source>
</evidence>
<organism evidence="2 3">
    <name type="scientific">Trichoderma harzianum</name>
    <name type="common">Hypocrea lixii</name>
    <dbReference type="NCBI Taxonomy" id="5544"/>
    <lineage>
        <taxon>Eukaryota</taxon>
        <taxon>Fungi</taxon>
        <taxon>Dikarya</taxon>
        <taxon>Ascomycota</taxon>
        <taxon>Pezizomycotina</taxon>
        <taxon>Sordariomycetes</taxon>
        <taxon>Hypocreomycetidae</taxon>
        <taxon>Hypocreales</taxon>
        <taxon>Hypocreaceae</taxon>
        <taxon>Trichoderma</taxon>
    </lineage>
</organism>
<dbReference type="PANTHER" id="PTHR43968">
    <property type="match status" value="1"/>
</dbReference>
<name>A0A2K0UI86_TRIHA</name>
<dbReference type="InterPro" id="IPR004045">
    <property type="entry name" value="Glutathione_S-Trfase_N"/>
</dbReference>
<dbReference type="CDD" id="cd00570">
    <property type="entry name" value="GST_N_family"/>
    <property type="match status" value="1"/>
</dbReference>
<sequence>MAPQFTVYTSAASQWAQVAHLALAQKGVPEDKYDLKEIALSKTQETKSVRPSTCGNNVCNHPVTGGNFDPEYIKVNPNGTVPSITSPSLDKPLIQSLDVLRYIDSFGGESTLVPSDPAVKAKAQPILDLVHSDDASTNTVLLLARDDEEMKGKQNSFWKDFVGDRQARLEKEQAANPKHPFYGPKGQENGGLNKFYTTEIGEEHKKFFTNSDDAYKAFAQALDKFDSLLVLPYAAGDAVTEADFHATVWLAHALFGAGTDATQIQDFSVLEKLIQKSVPSFTIGDRTRQWWASIAATAAFKKVYPTLH</sequence>
<dbReference type="Pfam" id="PF13409">
    <property type="entry name" value="GST_N_2"/>
    <property type="match status" value="1"/>
</dbReference>
<evidence type="ECO:0000259" key="1">
    <source>
        <dbReference type="PROSITE" id="PS50404"/>
    </source>
</evidence>
<dbReference type="Gene3D" id="1.20.1050.10">
    <property type="match status" value="1"/>
</dbReference>
<dbReference type="SUPFAM" id="SSF52833">
    <property type="entry name" value="Thioredoxin-like"/>
    <property type="match status" value="1"/>
</dbReference>
<accession>A0A2K0UI86</accession>
<dbReference type="GO" id="GO:0005737">
    <property type="term" value="C:cytoplasm"/>
    <property type="evidence" value="ECO:0007669"/>
    <property type="project" value="TreeGrafter"/>
</dbReference>
<dbReference type="OrthoDB" id="412788at2759"/>
<reference evidence="2 3" key="1">
    <citation type="submission" date="2017-02" db="EMBL/GenBank/DDBJ databases">
        <title>Genomes of Trichoderma spp. with biocontrol activity.</title>
        <authorList>
            <person name="Gardiner D."/>
            <person name="Kazan K."/>
            <person name="Vos C."/>
            <person name="Harvey P."/>
        </authorList>
    </citation>
    <scope>NUCLEOTIDE SEQUENCE [LARGE SCALE GENOMIC DNA]</scope>
    <source>
        <strain evidence="2 3">Tr1</strain>
    </source>
</reference>
<dbReference type="Gene3D" id="3.40.30.10">
    <property type="entry name" value="Glutaredoxin"/>
    <property type="match status" value="1"/>
</dbReference>
<feature type="domain" description="GST N-terminal" evidence="1">
    <location>
        <begin position="3"/>
        <end position="111"/>
    </location>
</feature>
<dbReference type="AlphaFoldDB" id="A0A2K0UI86"/>
<evidence type="ECO:0000313" key="3">
    <source>
        <dbReference type="Proteomes" id="UP000236290"/>
    </source>
</evidence>
<dbReference type="PANTHER" id="PTHR43968:SF6">
    <property type="entry name" value="GLUTATHIONE S-TRANSFERASE OMEGA"/>
    <property type="match status" value="1"/>
</dbReference>